<dbReference type="InterPro" id="IPR057812">
    <property type="entry name" value="SH3_YKFC_2nd"/>
</dbReference>
<comment type="similarity">
    <text evidence="1">Belongs to the peptidase C40 family.</text>
</comment>
<name>A0A172ZD51_9BACL</name>
<keyword evidence="2" id="KW-0645">Protease</keyword>
<feature type="domain" description="NlpC/P60" evidence="5">
    <location>
        <begin position="236"/>
        <end position="360"/>
    </location>
</feature>
<dbReference type="Gene3D" id="2.30.30.40">
    <property type="entry name" value="SH3 Domains"/>
    <property type="match status" value="1"/>
</dbReference>
<dbReference type="SUPFAM" id="SSF54001">
    <property type="entry name" value="Cysteine proteinases"/>
    <property type="match status" value="1"/>
</dbReference>
<keyword evidence="4" id="KW-0788">Thiol protease</keyword>
<sequence>MNNSSTTMIRRKGRWAGVMLLLSVCLLMLAAWTTAGYTSAASTSNSAAKEDCTVNQTARKHYVNVAVATLWTEPGLARQLDAPSLSNPVNMEKWTANMATADQRRWLTGKTETQALYGQEVRLLKVRGDWAYVAVIGQSTPRSKYGYPGWLPRKQILTTTTGAAYSKCPVAIVSAKTAKLYDTDRKSSLLTLSFNTRLPVVATEASWLQVHTPDNGTAWLRKQDVDVYDQLSDIPAPTGAELVQTGKQFLGLPYLWAGISAYGFDCSGFTSTLYSFHGIALPRDASAQIKEGTPVSWNDMQPGDLMFFAHDNGKGSVHHVSMYIGDGKMMHSPKAGKTVEIISVDTPAYKKEFAGARHYLN</sequence>
<keyword evidence="7" id="KW-1185">Reference proteome</keyword>
<accession>A0A172ZD51</accession>
<evidence type="ECO:0000256" key="4">
    <source>
        <dbReference type="ARBA" id="ARBA00022807"/>
    </source>
</evidence>
<gene>
    <name evidence="6" type="ORF">AR543_04130</name>
</gene>
<dbReference type="PROSITE" id="PS51935">
    <property type="entry name" value="NLPC_P60"/>
    <property type="match status" value="1"/>
</dbReference>
<evidence type="ECO:0000313" key="7">
    <source>
        <dbReference type="Proteomes" id="UP000078148"/>
    </source>
</evidence>
<dbReference type="STRING" id="1616788.AR543_04130"/>
<dbReference type="InterPro" id="IPR038765">
    <property type="entry name" value="Papain-like_cys_pep_sf"/>
</dbReference>
<dbReference type="PANTHER" id="PTHR47053">
    <property type="entry name" value="MUREIN DD-ENDOPEPTIDASE MEPH-RELATED"/>
    <property type="match status" value="1"/>
</dbReference>
<evidence type="ECO:0000256" key="2">
    <source>
        <dbReference type="ARBA" id="ARBA00022670"/>
    </source>
</evidence>
<dbReference type="AlphaFoldDB" id="A0A172ZD51"/>
<dbReference type="OrthoDB" id="9813368at2"/>
<evidence type="ECO:0000313" key="6">
    <source>
        <dbReference type="EMBL" id="ANF95282.1"/>
    </source>
</evidence>
<dbReference type="KEGG" id="pbv:AR543_04130"/>
<organism evidence="6 7">
    <name type="scientific">Paenibacillus bovis</name>
    <dbReference type="NCBI Taxonomy" id="1616788"/>
    <lineage>
        <taxon>Bacteria</taxon>
        <taxon>Bacillati</taxon>
        <taxon>Bacillota</taxon>
        <taxon>Bacilli</taxon>
        <taxon>Bacillales</taxon>
        <taxon>Paenibacillaceae</taxon>
        <taxon>Paenibacillus</taxon>
    </lineage>
</organism>
<dbReference type="InterPro" id="IPR000064">
    <property type="entry name" value="NLP_P60_dom"/>
</dbReference>
<reference evidence="7" key="1">
    <citation type="submission" date="2015-10" db="EMBL/GenBank/DDBJ databases">
        <title>Genome of Paenibacillus bovis sp. nov.</title>
        <authorList>
            <person name="Wu Z."/>
            <person name="Gao C."/>
            <person name="Liu Z."/>
            <person name="Zheng H."/>
        </authorList>
    </citation>
    <scope>NUCLEOTIDE SEQUENCE [LARGE SCALE GENOMIC DNA]</scope>
    <source>
        <strain evidence="7">BD3526</strain>
    </source>
</reference>
<proteinExistence type="inferred from homology"/>
<reference evidence="6 7" key="2">
    <citation type="journal article" date="2016" name="Int. J. Syst. Evol. Microbiol.">
        <title>Paenibacillus bovis sp. nov., isolated from raw yak (Bos grunniens) milk.</title>
        <authorList>
            <person name="Gao C."/>
            <person name="Han J."/>
            <person name="Liu Z."/>
            <person name="Xu X."/>
            <person name="Hang F."/>
            <person name="Wu Z."/>
        </authorList>
    </citation>
    <scope>NUCLEOTIDE SEQUENCE [LARGE SCALE GENOMIC DNA]</scope>
    <source>
        <strain evidence="6 7">BD3526</strain>
    </source>
</reference>
<dbReference type="RefSeq" id="WP_060532064.1">
    <property type="nucleotide sequence ID" value="NZ_CP013023.1"/>
</dbReference>
<protein>
    <submittedName>
        <fullName evidence="6">Peptidase P60</fullName>
    </submittedName>
</protein>
<dbReference type="EMBL" id="CP013023">
    <property type="protein sequence ID" value="ANF95282.1"/>
    <property type="molecule type" value="Genomic_DNA"/>
</dbReference>
<evidence type="ECO:0000256" key="1">
    <source>
        <dbReference type="ARBA" id="ARBA00007074"/>
    </source>
</evidence>
<dbReference type="PANTHER" id="PTHR47053:SF3">
    <property type="entry name" value="GAMMA-D-GLUTAMYL-L-LYSINE DIPEPTIDYL-PEPTIDASE"/>
    <property type="match status" value="1"/>
</dbReference>
<evidence type="ECO:0000259" key="5">
    <source>
        <dbReference type="PROSITE" id="PS51935"/>
    </source>
</evidence>
<dbReference type="Proteomes" id="UP000078148">
    <property type="component" value="Chromosome"/>
</dbReference>
<dbReference type="GO" id="GO:0006508">
    <property type="term" value="P:proteolysis"/>
    <property type="evidence" value="ECO:0007669"/>
    <property type="project" value="UniProtKB-KW"/>
</dbReference>
<dbReference type="Pfam" id="PF23795">
    <property type="entry name" value="SH3_YKFC_2nd"/>
    <property type="match status" value="1"/>
</dbReference>
<keyword evidence="3" id="KW-0378">Hydrolase</keyword>
<dbReference type="Gene3D" id="3.90.1720.10">
    <property type="entry name" value="endopeptidase domain like (from Nostoc punctiforme)"/>
    <property type="match status" value="1"/>
</dbReference>
<dbReference type="InterPro" id="IPR051202">
    <property type="entry name" value="Peptidase_C40"/>
</dbReference>
<dbReference type="Pfam" id="PF00877">
    <property type="entry name" value="NLPC_P60"/>
    <property type="match status" value="1"/>
</dbReference>
<dbReference type="GO" id="GO:0008234">
    <property type="term" value="F:cysteine-type peptidase activity"/>
    <property type="evidence" value="ECO:0007669"/>
    <property type="project" value="UniProtKB-KW"/>
</dbReference>
<evidence type="ECO:0000256" key="3">
    <source>
        <dbReference type="ARBA" id="ARBA00022801"/>
    </source>
</evidence>